<name>A0A6J5NVL0_9CAUD</name>
<protein>
    <submittedName>
        <fullName evidence="1">Uncharacterized protein</fullName>
    </submittedName>
</protein>
<evidence type="ECO:0000313" key="1">
    <source>
        <dbReference type="EMBL" id="CAB4163053.1"/>
    </source>
</evidence>
<sequence>MTHNDITKAITQLAPNAEFVLYGDDLTGLEWLSADIARPTDKAILAQVPMVQAAEAAEAARVLTPAEKLFNATGLTVAEYKALGL</sequence>
<reference evidence="1" key="1">
    <citation type="submission" date="2020-04" db="EMBL/GenBank/DDBJ databases">
        <authorList>
            <person name="Chiriac C."/>
            <person name="Salcher M."/>
            <person name="Ghai R."/>
            <person name="Kavagutti S V."/>
        </authorList>
    </citation>
    <scope>NUCLEOTIDE SEQUENCE</scope>
</reference>
<organism evidence="1">
    <name type="scientific">uncultured Caudovirales phage</name>
    <dbReference type="NCBI Taxonomy" id="2100421"/>
    <lineage>
        <taxon>Viruses</taxon>
        <taxon>Duplodnaviria</taxon>
        <taxon>Heunggongvirae</taxon>
        <taxon>Uroviricota</taxon>
        <taxon>Caudoviricetes</taxon>
        <taxon>Peduoviridae</taxon>
        <taxon>Maltschvirus</taxon>
        <taxon>Maltschvirus maltsch</taxon>
    </lineage>
</organism>
<gene>
    <name evidence="1" type="ORF">UFOVP797_9</name>
</gene>
<proteinExistence type="predicted"/>
<accession>A0A6J5NVL0</accession>
<dbReference type="EMBL" id="LR796740">
    <property type="protein sequence ID" value="CAB4163053.1"/>
    <property type="molecule type" value="Genomic_DNA"/>
</dbReference>